<dbReference type="EnsemblMetazoa" id="PPA37366.1">
    <property type="protein sequence ID" value="PPA37366.1"/>
    <property type="gene ID" value="WBGene00275735"/>
</dbReference>
<organism evidence="1 2">
    <name type="scientific">Pristionchus pacificus</name>
    <name type="common">Parasitic nematode worm</name>
    <dbReference type="NCBI Taxonomy" id="54126"/>
    <lineage>
        <taxon>Eukaryota</taxon>
        <taxon>Metazoa</taxon>
        <taxon>Ecdysozoa</taxon>
        <taxon>Nematoda</taxon>
        <taxon>Chromadorea</taxon>
        <taxon>Rhabditida</taxon>
        <taxon>Rhabditina</taxon>
        <taxon>Diplogasteromorpha</taxon>
        <taxon>Diplogasteroidea</taxon>
        <taxon>Neodiplogasteridae</taxon>
        <taxon>Pristionchus</taxon>
    </lineage>
</organism>
<protein>
    <submittedName>
        <fullName evidence="1">Srh-44</fullName>
    </submittedName>
</protein>
<dbReference type="PANTHER" id="PTHR22941">
    <property type="entry name" value="SERPENTINE RECEPTOR"/>
    <property type="match status" value="1"/>
</dbReference>
<accession>A0A2A6BSF1</accession>
<dbReference type="Pfam" id="PF10318">
    <property type="entry name" value="7TM_GPCR_Srh"/>
    <property type="match status" value="2"/>
</dbReference>
<dbReference type="InterPro" id="IPR053220">
    <property type="entry name" value="Nematode_rcpt-like_serp_H"/>
</dbReference>
<accession>A0A8R1YVF4</accession>
<dbReference type="AlphaFoldDB" id="A0A2A6BSF1"/>
<dbReference type="Proteomes" id="UP000005239">
    <property type="component" value="Unassembled WGS sequence"/>
</dbReference>
<keyword evidence="2" id="KW-1185">Reference proteome</keyword>
<dbReference type="PANTHER" id="PTHR22941:SF26">
    <property type="entry name" value="SERPENTINE RECEPTOR, CLASS H"/>
    <property type="match status" value="1"/>
</dbReference>
<name>A0A2A6BSF1_PRIPA</name>
<evidence type="ECO:0000313" key="1">
    <source>
        <dbReference type="EnsemblMetazoa" id="PPA37366.1"/>
    </source>
</evidence>
<reference evidence="1" key="2">
    <citation type="submission" date="2022-06" db="UniProtKB">
        <authorList>
            <consortium name="EnsemblMetazoa"/>
        </authorList>
    </citation>
    <scope>IDENTIFICATION</scope>
    <source>
        <strain evidence="1">PS312</strain>
    </source>
</reference>
<sequence length="750" mass="84789">MGDYFVSVELERAIVLILHAHFYISGTLGAVAFYCLIRKTPDYQREIRLHLLGIQVFTLLNDFVFNLLLQPIYLYPLPAAYYIGVLCKAGLPLNVTGGIVAALNTAIHISVLLCFLHKHQTLVDEKSRLKLNKMVYTVFRVLCWLMCVGGFCIPAFLMPVDLAMMERALATATIEGQLFIFALFCHTHYTLRHMQTGRSVATRKMIRRSAIALYIQLVVPAMFLLAPQVFTFVSIVFEANNFHICFFAAWLVFLHSPSQSILLLTITPAYRRFIIECFQRFLSIKNEVCLRLDAKTGSPFMARKRAPGMPNGIDAMLSLRKSLLLVLLFNLITCHKHLLPKELMLVKEKGIDAILEEGEVITPVRFTLKFDGLNDIEDTMRSVYEQTCQTVSSPSSTVRGGRFKRGIDWVETAGVAAIGIVSTIFYPVGAGIGAALGTMNAMKIVDLDYKMRRIYALHMADKFAAELDRTFVSHELSGIVLAGLSKHLMESTGMNSITEVRARTKMYIDHCCVGDVMVAHVVHSDPFNTIRGSLYMVADPGNFLINEKLYVYHDIPKEPFLSDDDETLPIEKCLPTYLRSMLMNGNIDQVKDELIKKIFSNKIDKKGRYDMWASECEILDRFFEYSSKLLFNLKCRTCSERKKLTRCHFETQKKGDSMKQVVYDSILGQTDCQSCQGSRQILNVTSTAWFIPVDISLQKESPSRCDAIPKEIKIGEYKFELGGITLFVGATTLLSSRVITSGYYMMESKQ</sequence>
<gene>
    <name evidence="1" type="primary">WBGene00275735</name>
</gene>
<proteinExistence type="predicted"/>
<evidence type="ECO:0000313" key="2">
    <source>
        <dbReference type="Proteomes" id="UP000005239"/>
    </source>
</evidence>
<dbReference type="InterPro" id="IPR019422">
    <property type="entry name" value="7TM_GPCR_serpentine_rcpt_Srh"/>
</dbReference>
<reference evidence="2" key="1">
    <citation type="journal article" date="2008" name="Nat. Genet.">
        <title>The Pristionchus pacificus genome provides a unique perspective on nematode lifestyle and parasitism.</title>
        <authorList>
            <person name="Dieterich C."/>
            <person name="Clifton S.W."/>
            <person name="Schuster L.N."/>
            <person name="Chinwalla A."/>
            <person name="Delehaunty K."/>
            <person name="Dinkelacker I."/>
            <person name="Fulton L."/>
            <person name="Fulton R."/>
            <person name="Godfrey J."/>
            <person name="Minx P."/>
            <person name="Mitreva M."/>
            <person name="Roeseler W."/>
            <person name="Tian H."/>
            <person name="Witte H."/>
            <person name="Yang S.P."/>
            <person name="Wilson R.K."/>
            <person name="Sommer R.J."/>
        </authorList>
    </citation>
    <scope>NUCLEOTIDE SEQUENCE [LARGE SCALE GENOMIC DNA]</scope>
    <source>
        <strain evidence="2">PS312</strain>
    </source>
</reference>